<dbReference type="InterPro" id="IPR007523">
    <property type="entry name" value="NDUFAF3/AAMDC"/>
</dbReference>
<dbReference type="OrthoDB" id="7351393at2"/>
<proteinExistence type="predicted"/>
<evidence type="ECO:0000313" key="1">
    <source>
        <dbReference type="EMBL" id="SFP67489.1"/>
    </source>
</evidence>
<dbReference type="RefSeq" id="WP_093332967.1">
    <property type="nucleotide sequence ID" value="NZ_FOXP01000005.1"/>
</dbReference>
<dbReference type="PANTHER" id="PTHR21192">
    <property type="entry name" value="NUCLEAR PROTEIN E3-3"/>
    <property type="match status" value="1"/>
</dbReference>
<dbReference type="EMBL" id="FOXP01000005">
    <property type="protein sequence ID" value="SFP67489.1"/>
    <property type="molecule type" value="Genomic_DNA"/>
</dbReference>
<reference evidence="1 2" key="1">
    <citation type="submission" date="2016-10" db="EMBL/GenBank/DDBJ databases">
        <authorList>
            <person name="de Groot N.N."/>
        </authorList>
    </citation>
    <scope>NUCLEOTIDE SEQUENCE [LARGE SCALE GENOMIC DNA]</scope>
    <source>
        <strain evidence="1 2">CGMCC 1.9113</strain>
    </source>
</reference>
<dbReference type="Pfam" id="PF04430">
    <property type="entry name" value="DUF498"/>
    <property type="match status" value="1"/>
</dbReference>
<name>A0A1I5S9V9_9SPHN</name>
<evidence type="ECO:0000313" key="2">
    <source>
        <dbReference type="Proteomes" id="UP000199586"/>
    </source>
</evidence>
<sequence length="124" mass="13318">MRVERGQPLTGPEIRGFTAAGYRLDDVTVAPSLLLTEARAMDWAPPAMEAITVDSVEPALDPHPEFLLLGTGATLRRPPAAFVRAMEARGIGVEPMDSRAAARAWGVLRAEGRRIAAALYPLDV</sequence>
<organism evidence="1 2">
    <name type="scientific">Sphingomonas rubra</name>
    <dbReference type="NCBI Taxonomy" id="634430"/>
    <lineage>
        <taxon>Bacteria</taxon>
        <taxon>Pseudomonadati</taxon>
        <taxon>Pseudomonadota</taxon>
        <taxon>Alphaproteobacteria</taxon>
        <taxon>Sphingomonadales</taxon>
        <taxon>Sphingomonadaceae</taxon>
        <taxon>Sphingomonas</taxon>
    </lineage>
</organism>
<dbReference type="Gene3D" id="3.40.1230.10">
    <property type="entry name" value="MTH938-like"/>
    <property type="match status" value="1"/>
</dbReference>
<protein>
    <submittedName>
        <fullName evidence="1">Uncharacterized conserved protein, contains Mth938-like domain</fullName>
    </submittedName>
</protein>
<accession>A0A1I5S9V9</accession>
<dbReference type="PANTHER" id="PTHR21192:SF2">
    <property type="entry name" value="NADH DEHYDROGENASE [UBIQUINONE] 1 ALPHA SUBCOMPLEX ASSEMBLY FACTOR 3"/>
    <property type="match status" value="1"/>
</dbReference>
<dbReference type="STRING" id="634430.SAMN04488241_10575"/>
<dbReference type="InterPro" id="IPR036748">
    <property type="entry name" value="MTH938-like_sf"/>
</dbReference>
<dbReference type="AlphaFoldDB" id="A0A1I5S9V9"/>
<dbReference type="SUPFAM" id="SSF64076">
    <property type="entry name" value="MTH938-like"/>
    <property type="match status" value="1"/>
</dbReference>
<dbReference type="Proteomes" id="UP000199586">
    <property type="component" value="Unassembled WGS sequence"/>
</dbReference>
<gene>
    <name evidence="1" type="ORF">SAMN04488241_10575</name>
</gene>
<keyword evidence="2" id="KW-1185">Reference proteome</keyword>